<proteinExistence type="predicted"/>
<dbReference type="KEGG" id="lck:HN018_17965"/>
<gene>
    <name evidence="2" type="ORF">HN018_17965</name>
</gene>
<evidence type="ECO:0000313" key="2">
    <source>
        <dbReference type="EMBL" id="QKE91665.1"/>
    </source>
</evidence>
<feature type="region of interest" description="Disordered" evidence="1">
    <location>
        <begin position="83"/>
        <end position="104"/>
    </location>
</feature>
<reference evidence="2 3" key="1">
    <citation type="journal article" date="2014" name="World J. Microbiol. Biotechnol.">
        <title>Biodiversity and physiological characteristics of Antarctic and Arctic lichens-associated bacteria.</title>
        <authorList>
            <person name="Lee Y.M."/>
            <person name="Kim E.H."/>
            <person name="Lee H.K."/>
            <person name="Hong S.G."/>
        </authorList>
    </citation>
    <scope>NUCLEOTIDE SEQUENCE [LARGE SCALE GENOMIC DNA]</scope>
    <source>
        <strain evidence="2 3">PAMC 26569</strain>
    </source>
</reference>
<dbReference type="AlphaFoldDB" id="A0A6M8HTX1"/>
<protein>
    <submittedName>
        <fullName evidence="2">Uncharacterized protein</fullName>
    </submittedName>
</protein>
<organism evidence="2 3">
    <name type="scientific">Lichenicola cladoniae</name>
    <dbReference type="NCBI Taxonomy" id="1484109"/>
    <lineage>
        <taxon>Bacteria</taxon>
        <taxon>Pseudomonadati</taxon>
        <taxon>Pseudomonadota</taxon>
        <taxon>Alphaproteobacteria</taxon>
        <taxon>Acetobacterales</taxon>
        <taxon>Acetobacteraceae</taxon>
        <taxon>Lichenicola</taxon>
    </lineage>
</organism>
<evidence type="ECO:0000256" key="1">
    <source>
        <dbReference type="SAM" id="MobiDB-lite"/>
    </source>
</evidence>
<feature type="region of interest" description="Disordered" evidence="1">
    <location>
        <begin position="1"/>
        <end position="30"/>
    </location>
</feature>
<dbReference type="EMBL" id="CP053708">
    <property type="protein sequence ID" value="QKE91665.1"/>
    <property type="molecule type" value="Genomic_DNA"/>
</dbReference>
<accession>A0A6M8HTX1</accession>
<keyword evidence="3" id="KW-1185">Reference proteome</keyword>
<evidence type="ECO:0000313" key="3">
    <source>
        <dbReference type="Proteomes" id="UP000500767"/>
    </source>
</evidence>
<dbReference type="RefSeq" id="WP_171835284.1">
    <property type="nucleotide sequence ID" value="NZ_CP053708.1"/>
</dbReference>
<name>A0A6M8HTX1_9PROT</name>
<sequence>MADIQEPDTYGEGKHGQARQLADAALKAQREGRLDDADRLFAEATRTDPQAVEDALMQSDEGAKYDAAEIGTDAEVASISRTIEPGSDAPSRAGITGTGSGADG</sequence>
<dbReference type="Proteomes" id="UP000500767">
    <property type="component" value="Chromosome"/>
</dbReference>